<evidence type="ECO:0000313" key="2">
    <source>
        <dbReference type="EMBL" id="SUZ49062.1"/>
    </source>
</evidence>
<sequence length="278" mass="31680">MRPKEDSSPNQVFSQDSFSNEELGTFQTLVDIVARLRAPGGCPWDREQTHESLKRHLLEESYEVIEAIDQGNPAVLSEELGDLMVQIAFHADIAREAGEFQLEDVLRKINGKLIRRHPHVFADGHAENAREVEQNWEQIKVLERKEKGESKSPVEGIPIDMPALAYAQLMQDRVGKAGFEWDDVSGVLDKIVEEVAELKEAVTPEEKVHELGDLLFTMVNLTRWSGAHAEDVLRQANQRFGQRYLFMERLAAERGLDFDALPLEQKEELWQEAKRVVA</sequence>
<dbReference type="PANTHER" id="PTHR30522">
    <property type="entry name" value="NUCLEOSIDE TRIPHOSPHATE PYROPHOSPHOHYDROLASE"/>
    <property type="match status" value="1"/>
</dbReference>
<feature type="domain" description="NTP pyrophosphohydrolase MazG-like" evidence="1">
    <location>
        <begin position="48"/>
        <end position="121"/>
    </location>
</feature>
<dbReference type="GO" id="GO:0046076">
    <property type="term" value="P:dTTP catabolic process"/>
    <property type="evidence" value="ECO:0007669"/>
    <property type="project" value="TreeGrafter"/>
</dbReference>
<dbReference type="NCBIfam" id="NF007113">
    <property type="entry name" value="PRK09562.1"/>
    <property type="match status" value="1"/>
</dbReference>
<dbReference type="GO" id="GO:0046061">
    <property type="term" value="P:dATP catabolic process"/>
    <property type="evidence" value="ECO:0007669"/>
    <property type="project" value="TreeGrafter"/>
</dbReference>
<dbReference type="InterPro" id="IPR021130">
    <property type="entry name" value="PRib-ATP_PPHydrolase-like"/>
</dbReference>
<protein>
    <recommendedName>
        <fullName evidence="1">NTP pyrophosphohydrolase MazG-like domain-containing protein</fullName>
    </recommendedName>
</protein>
<dbReference type="EMBL" id="UINC01000100">
    <property type="protein sequence ID" value="SUZ49062.1"/>
    <property type="molecule type" value="Genomic_DNA"/>
</dbReference>
<organism evidence="2">
    <name type="scientific">marine metagenome</name>
    <dbReference type="NCBI Taxonomy" id="408172"/>
    <lineage>
        <taxon>unclassified sequences</taxon>
        <taxon>metagenomes</taxon>
        <taxon>ecological metagenomes</taxon>
    </lineage>
</organism>
<dbReference type="NCBIfam" id="TIGR00444">
    <property type="entry name" value="mazG"/>
    <property type="match status" value="1"/>
</dbReference>
<dbReference type="InterPro" id="IPR011551">
    <property type="entry name" value="NTP_PyrPHydrolase_MazG"/>
</dbReference>
<gene>
    <name evidence="2" type="ORF">METZ01_LOCUS1916</name>
</gene>
<dbReference type="CDD" id="cd11528">
    <property type="entry name" value="NTP-PPase_MazG_Nterm"/>
    <property type="match status" value="1"/>
</dbReference>
<dbReference type="GO" id="GO:0006203">
    <property type="term" value="P:dGTP catabolic process"/>
    <property type="evidence" value="ECO:0007669"/>
    <property type="project" value="TreeGrafter"/>
</dbReference>
<dbReference type="Gene3D" id="1.10.287.1080">
    <property type="entry name" value="MazG-like"/>
    <property type="match status" value="2"/>
</dbReference>
<proteinExistence type="predicted"/>
<dbReference type="GO" id="GO:0047429">
    <property type="term" value="F:nucleoside triphosphate diphosphatase activity"/>
    <property type="evidence" value="ECO:0007669"/>
    <property type="project" value="InterPro"/>
</dbReference>
<dbReference type="InterPro" id="IPR048015">
    <property type="entry name" value="NTP-PPase_MazG-like_N"/>
</dbReference>
<dbReference type="Pfam" id="PF01503">
    <property type="entry name" value="PRA-PH"/>
    <property type="match status" value="1"/>
</dbReference>
<name>A0A381N368_9ZZZZ</name>
<dbReference type="AlphaFoldDB" id="A0A381N368"/>
<dbReference type="GO" id="GO:0006950">
    <property type="term" value="P:response to stress"/>
    <property type="evidence" value="ECO:0007669"/>
    <property type="project" value="UniProtKB-ARBA"/>
</dbReference>
<dbReference type="PANTHER" id="PTHR30522:SF0">
    <property type="entry name" value="NUCLEOSIDE TRIPHOSPHATE PYROPHOSPHOHYDROLASE"/>
    <property type="match status" value="1"/>
</dbReference>
<accession>A0A381N368</accession>
<dbReference type="InterPro" id="IPR004518">
    <property type="entry name" value="MazG-like_dom"/>
</dbReference>
<reference evidence="2" key="1">
    <citation type="submission" date="2018-05" db="EMBL/GenBank/DDBJ databases">
        <authorList>
            <person name="Lanie J.A."/>
            <person name="Ng W.-L."/>
            <person name="Kazmierczak K.M."/>
            <person name="Andrzejewski T.M."/>
            <person name="Davidsen T.M."/>
            <person name="Wayne K.J."/>
            <person name="Tettelin H."/>
            <person name="Glass J.I."/>
            <person name="Rusch D."/>
            <person name="Podicherti R."/>
            <person name="Tsui H.-C.T."/>
            <person name="Winkler M.E."/>
        </authorList>
    </citation>
    <scope>NUCLEOTIDE SEQUENCE</scope>
</reference>
<dbReference type="GO" id="GO:0046047">
    <property type="term" value="P:TTP catabolic process"/>
    <property type="evidence" value="ECO:0007669"/>
    <property type="project" value="TreeGrafter"/>
</dbReference>
<dbReference type="CDD" id="cd11529">
    <property type="entry name" value="NTP-PPase_MazG_Cterm"/>
    <property type="match status" value="1"/>
</dbReference>
<dbReference type="GO" id="GO:0046081">
    <property type="term" value="P:dUTP catabolic process"/>
    <property type="evidence" value="ECO:0007669"/>
    <property type="project" value="TreeGrafter"/>
</dbReference>
<dbReference type="GO" id="GO:0046052">
    <property type="term" value="P:UTP catabolic process"/>
    <property type="evidence" value="ECO:0007669"/>
    <property type="project" value="TreeGrafter"/>
</dbReference>
<dbReference type="SUPFAM" id="SSF101386">
    <property type="entry name" value="all-alpha NTP pyrophosphatases"/>
    <property type="match status" value="2"/>
</dbReference>
<dbReference type="FunFam" id="1.10.287.1080:FF:000001">
    <property type="entry name" value="Nucleoside triphosphate pyrophosphohydrolase"/>
    <property type="match status" value="1"/>
</dbReference>
<dbReference type="Pfam" id="PF03819">
    <property type="entry name" value="MazG"/>
    <property type="match status" value="1"/>
</dbReference>
<dbReference type="InterPro" id="IPR048011">
    <property type="entry name" value="NTP-PPase_MazG-like_C"/>
</dbReference>
<evidence type="ECO:0000259" key="1">
    <source>
        <dbReference type="Pfam" id="PF03819"/>
    </source>
</evidence>